<evidence type="ECO:0000313" key="2">
    <source>
        <dbReference type="EMBL" id="KAH9320078.1"/>
    </source>
</evidence>
<dbReference type="Proteomes" id="UP000824469">
    <property type="component" value="Unassembled WGS sequence"/>
</dbReference>
<evidence type="ECO:0000256" key="1">
    <source>
        <dbReference type="SAM" id="MobiDB-lite"/>
    </source>
</evidence>
<sequence>MRMRKTRGSAGSGETGERRTNAFGTNGTKMCEVRDSGVSAEIGTKGRLVVVVFGQKVPKYAALTGSAENETGRIFENGTFGAKTREGR</sequence>
<organism evidence="2 3">
    <name type="scientific">Taxus chinensis</name>
    <name type="common">Chinese yew</name>
    <name type="synonym">Taxus wallichiana var. chinensis</name>
    <dbReference type="NCBI Taxonomy" id="29808"/>
    <lineage>
        <taxon>Eukaryota</taxon>
        <taxon>Viridiplantae</taxon>
        <taxon>Streptophyta</taxon>
        <taxon>Embryophyta</taxon>
        <taxon>Tracheophyta</taxon>
        <taxon>Spermatophyta</taxon>
        <taxon>Pinopsida</taxon>
        <taxon>Pinidae</taxon>
        <taxon>Conifers II</taxon>
        <taxon>Cupressales</taxon>
        <taxon>Taxaceae</taxon>
        <taxon>Taxus</taxon>
    </lineage>
</organism>
<dbReference type="EMBL" id="JAHRHJ020000004">
    <property type="protein sequence ID" value="KAH9320078.1"/>
    <property type="molecule type" value="Genomic_DNA"/>
</dbReference>
<dbReference type="AlphaFoldDB" id="A0AA38GE36"/>
<gene>
    <name evidence="2" type="ORF">KI387_021847</name>
</gene>
<proteinExistence type="predicted"/>
<keyword evidence="3" id="KW-1185">Reference proteome</keyword>
<feature type="non-terminal residue" evidence="2">
    <location>
        <position position="88"/>
    </location>
</feature>
<comment type="caution">
    <text evidence="2">The sequence shown here is derived from an EMBL/GenBank/DDBJ whole genome shotgun (WGS) entry which is preliminary data.</text>
</comment>
<accession>A0AA38GE36</accession>
<reference evidence="2 3" key="1">
    <citation type="journal article" date="2021" name="Nat. Plants">
        <title>The Taxus genome provides insights into paclitaxel biosynthesis.</title>
        <authorList>
            <person name="Xiong X."/>
            <person name="Gou J."/>
            <person name="Liao Q."/>
            <person name="Li Y."/>
            <person name="Zhou Q."/>
            <person name="Bi G."/>
            <person name="Li C."/>
            <person name="Du R."/>
            <person name="Wang X."/>
            <person name="Sun T."/>
            <person name="Guo L."/>
            <person name="Liang H."/>
            <person name="Lu P."/>
            <person name="Wu Y."/>
            <person name="Zhang Z."/>
            <person name="Ro D.K."/>
            <person name="Shang Y."/>
            <person name="Huang S."/>
            <person name="Yan J."/>
        </authorList>
    </citation>
    <scope>NUCLEOTIDE SEQUENCE [LARGE SCALE GENOMIC DNA]</scope>
    <source>
        <strain evidence="2">Ta-2019</strain>
    </source>
</reference>
<protein>
    <submittedName>
        <fullName evidence="2">Uncharacterized protein</fullName>
    </submittedName>
</protein>
<evidence type="ECO:0000313" key="3">
    <source>
        <dbReference type="Proteomes" id="UP000824469"/>
    </source>
</evidence>
<name>A0AA38GE36_TAXCH</name>
<feature type="region of interest" description="Disordered" evidence="1">
    <location>
        <begin position="1"/>
        <end position="30"/>
    </location>
</feature>